<feature type="region of interest" description="Disordered" evidence="1">
    <location>
        <begin position="238"/>
        <end position="262"/>
    </location>
</feature>
<dbReference type="GO" id="GO:0016671">
    <property type="term" value="F:oxidoreductase activity, acting on a sulfur group of donors, disulfide as acceptor"/>
    <property type="evidence" value="ECO:0007669"/>
    <property type="project" value="TreeGrafter"/>
</dbReference>
<dbReference type="Gene3D" id="3.40.30.10">
    <property type="entry name" value="Glutaredoxin"/>
    <property type="match status" value="1"/>
</dbReference>
<dbReference type="PANTHER" id="PTHR47353:SF1">
    <property type="entry name" value="THIOREDOXIN-LIKE PROTEIN HCF164, CHLOROPLASTIC"/>
    <property type="match status" value="1"/>
</dbReference>
<feature type="region of interest" description="Disordered" evidence="1">
    <location>
        <begin position="60"/>
        <end position="91"/>
    </location>
</feature>
<dbReference type="SUPFAM" id="SSF52833">
    <property type="entry name" value="Thioredoxin-like"/>
    <property type="match status" value="1"/>
</dbReference>
<dbReference type="AlphaFoldDB" id="A0A7S0RP18"/>
<evidence type="ECO:0000259" key="2">
    <source>
        <dbReference type="PROSITE" id="PS51352"/>
    </source>
</evidence>
<dbReference type="CDD" id="cd02950">
    <property type="entry name" value="TxlA"/>
    <property type="match status" value="1"/>
</dbReference>
<feature type="domain" description="Thioredoxin" evidence="2">
    <location>
        <begin position="75"/>
        <end position="227"/>
    </location>
</feature>
<protein>
    <recommendedName>
        <fullName evidence="2">Thioredoxin domain-containing protein</fullName>
    </recommendedName>
</protein>
<evidence type="ECO:0000313" key="3">
    <source>
        <dbReference type="EMBL" id="CAD8682688.1"/>
    </source>
</evidence>
<dbReference type="InterPro" id="IPR013766">
    <property type="entry name" value="Thioredoxin_domain"/>
</dbReference>
<dbReference type="PANTHER" id="PTHR47353">
    <property type="entry name" value="THIOREDOXIN-LIKE PROTEIN HCF164, CHLOROPLASTIC"/>
    <property type="match status" value="1"/>
</dbReference>
<gene>
    <name evidence="3" type="ORF">POBO1169_LOCUS16036</name>
</gene>
<dbReference type="PROSITE" id="PS51352">
    <property type="entry name" value="THIOREDOXIN_2"/>
    <property type="match status" value="1"/>
</dbReference>
<accession>A0A7S0RP18</accession>
<dbReference type="InterPro" id="IPR036249">
    <property type="entry name" value="Thioredoxin-like_sf"/>
</dbReference>
<dbReference type="GO" id="GO:0009535">
    <property type="term" value="C:chloroplast thylakoid membrane"/>
    <property type="evidence" value="ECO:0007669"/>
    <property type="project" value="TreeGrafter"/>
</dbReference>
<evidence type="ECO:0000256" key="1">
    <source>
        <dbReference type="SAM" id="MobiDB-lite"/>
    </source>
</evidence>
<reference evidence="3" key="1">
    <citation type="submission" date="2021-01" db="EMBL/GenBank/DDBJ databases">
        <authorList>
            <person name="Corre E."/>
            <person name="Pelletier E."/>
            <person name="Niang G."/>
            <person name="Scheremetjew M."/>
            <person name="Finn R."/>
            <person name="Kale V."/>
            <person name="Holt S."/>
            <person name="Cochrane G."/>
            <person name="Meng A."/>
            <person name="Brown T."/>
            <person name="Cohen L."/>
        </authorList>
    </citation>
    <scope>NUCLEOTIDE SEQUENCE</scope>
    <source>
        <strain evidence="3">CCMP722</strain>
    </source>
</reference>
<dbReference type="EMBL" id="HBFA01031866">
    <property type="protein sequence ID" value="CAD8682688.1"/>
    <property type="molecule type" value="Transcribed_RNA"/>
</dbReference>
<proteinExistence type="predicted"/>
<dbReference type="Pfam" id="PF00085">
    <property type="entry name" value="Thioredoxin"/>
    <property type="match status" value="1"/>
</dbReference>
<name>A0A7S0RP18_9CHLO</name>
<dbReference type="GO" id="GO:0010190">
    <property type="term" value="P:cytochrome b6f complex assembly"/>
    <property type="evidence" value="ECO:0007669"/>
    <property type="project" value="TreeGrafter"/>
</dbReference>
<organism evidence="3">
    <name type="scientific">Pyramimonas obovata</name>
    <dbReference type="NCBI Taxonomy" id="1411642"/>
    <lineage>
        <taxon>Eukaryota</taxon>
        <taxon>Viridiplantae</taxon>
        <taxon>Chlorophyta</taxon>
        <taxon>Pyramimonadophyceae</taxon>
        <taxon>Pyramimonadales</taxon>
        <taxon>Pyramimonadaceae</taxon>
        <taxon>Pyramimonas</taxon>
        <taxon>Pyramimonas incertae sedis</taxon>
    </lineage>
</organism>
<sequence>MHSLAVCKARPVQAISSSSHARQGALVARSSGAAPRSTIRQRAVYTGSRMRERSHKCFAELPDASSGDGAPAESQKETSAPPPATASDSGGNSTVAIGSVAAGIVLFAVTRLGGGGIGLEQLAANSIPLDTALSNGHPTVVEFYADWCEVCREMAPSVYDLEGKYGSEVNFVMLNIDNTKWTPEVAEYGVGGIPHLEFLDDAGESQATVIGRIPAEVLDGNVAALAQRKPLPFARRVGEASTFGGAPPTSVRGPSDPRAHGN</sequence>
<dbReference type="InterPro" id="IPR044241">
    <property type="entry name" value="TxlA/HCF164"/>
</dbReference>